<protein>
    <recommendedName>
        <fullName evidence="1">FAS1 domain-containing protein</fullName>
    </recommendedName>
</protein>
<proteinExistence type="predicted"/>
<dbReference type="SUPFAM" id="SSF82153">
    <property type="entry name" value="FAS1 domain"/>
    <property type="match status" value="1"/>
</dbReference>
<dbReference type="Gene3D" id="2.30.180.10">
    <property type="entry name" value="FAS1 domain"/>
    <property type="match status" value="1"/>
</dbReference>
<gene>
    <name evidence="2" type="ORF">SLS56_001006</name>
</gene>
<sequence length="291" mass="30229">MTWALPHPQQQDQQALDPLLTTISKDPELSIFYSLFNSTGGAEGKPGPALEERFNDARDGRRYTAFAPTNEAFSQIPQEVMSLLIQPPSYELLLALLRTHIAQGYLSPSSLLTDSPIETIQGFTLTFANSTDTTIATNANMTPSSASPADLSTNPPPSLLHNPQGHPLTTPASNGLLYKTTHLLPPFPTYFGADAPTASPPSRPPASLAPTMASILEAHPALSTLAAALRRINPAFVARLALFAADGDEATVFLAPGDAAWAVLPAGAAATEQRGGVGVAAGVRAGGGGGG</sequence>
<dbReference type="SMART" id="SM00554">
    <property type="entry name" value="FAS1"/>
    <property type="match status" value="1"/>
</dbReference>
<dbReference type="PANTHER" id="PTHR10900:SF77">
    <property type="entry name" value="FI19380P1"/>
    <property type="match status" value="1"/>
</dbReference>
<accession>A0ABR3TBS7</accession>
<comment type="caution">
    <text evidence="2">The sequence shown here is derived from an EMBL/GenBank/DDBJ whole genome shotgun (WGS) entry which is preliminary data.</text>
</comment>
<dbReference type="InterPro" id="IPR050904">
    <property type="entry name" value="Adhesion/Biosynth-related"/>
</dbReference>
<dbReference type="PROSITE" id="PS50213">
    <property type="entry name" value="FAS1"/>
    <property type="match status" value="1"/>
</dbReference>
<dbReference type="EMBL" id="JAJVDC020000005">
    <property type="protein sequence ID" value="KAL1636909.1"/>
    <property type="molecule type" value="Genomic_DNA"/>
</dbReference>
<keyword evidence="3" id="KW-1185">Reference proteome</keyword>
<dbReference type="InterPro" id="IPR000782">
    <property type="entry name" value="FAS1_domain"/>
</dbReference>
<name>A0ABR3TBS7_9PEZI</name>
<evidence type="ECO:0000259" key="1">
    <source>
        <dbReference type="PROSITE" id="PS50213"/>
    </source>
</evidence>
<organism evidence="2 3">
    <name type="scientific">Neofusicoccum ribis</name>
    <dbReference type="NCBI Taxonomy" id="45134"/>
    <lineage>
        <taxon>Eukaryota</taxon>
        <taxon>Fungi</taxon>
        <taxon>Dikarya</taxon>
        <taxon>Ascomycota</taxon>
        <taxon>Pezizomycotina</taxon>
        <taxon>Dothideomycetes</taxon>
        <taxon>Dothideomycetes incertae sedis</taxon>
        <taxon>Botryosphaeriales</taxon>
        <taxon>Botryosphaeriaceae</taxon>
        <taxon>Neofusicoccum</taxon>
    </lineage>
</organism>
<dbReference type="Proteomes" id="UP001521116">
    <property type="component" value="Unassembled WGS sequence"/>
</dbReference>
<reference evidence="2 3" key="1">
    <citation type="submission" date="2024-02" db="EMBL/GenBank/DDBJ databases">
        <title>De novo assembly and annotation of 12 fungi associated with fruit tree decline syndrome in Ontario, Canada.</title>
        <authorList>
            <person name="Sulman M."/>
            <person name="Ellouze W."/>
            <person name="Ilyukhin E."/>
        </authorList>
    </citation>
    <scope>NUCLEOTIDE SEQUENCE [LARGE SCALE GENOMIC DNA]</scope>
    <source>
        <strain evidence="2 3">M1-105</strain>
    </source>
</reference>
<evidence type="ECO:0000313" key="3">
    <source>
        <dbReference type="Proteomes" id="UP001521116"/>
    </source>
</evidence>
<dbReference type="Pfam" id="PF02469">
    <property type="entry name" value="Fasciclin"/>
    <property type="match status" value="1"/>
</dbReference>
<dbReference type="PANTHER" id="PTHR10900">
    <property type="entry name" value="PERIOSTIN-RELATED"/>
    <property type="match status" value="1"/>
</dbReference>
<dbReference type="InterPro" id="IPR036378">
    <property type="entry name" value="FAS1_dom_sf"/>
</dbReference>
<feature type="domain" description="FAS1" evidence="1">
    <location>
        <begin position="16"/>
        <end position="184"/>
    </location>
</feature>
<evidence type="ECO:0000313" key="2">
    <source>
        <dbReference type="EMBL" id="KAL1636909.1"/>
    </source>
</evidence>